<dbReference type="AlphaFoldDB" id="A0A4Z2IVE9"/>
<accession>A0A4Z2IVE9</accession>
<dbReference type="Proteomes" id="UP000314294">
    <property type="component" value="Unassembled WGS sequence"/>
</dbReference>
<feature type="region of interest" description="Disordered" evidence="1">
    <location>
        <begin position="130"/>
        <end position="192"/>
    </location>
</feature>
<evidence type="ECO:0000313" key="3">
    <source>
        <dbReference type="Proteomes" id="UP000314294"/>
    </source>
</evidence>
<protein>
    <submittedName>
        <fullName evidence="2">Uncharacterized protein</fullName>
    </submittedName>
</protein>
<evidence type="ECO:0000313" key="2">
    <source>
        <dbReference type="EMBL" id="TNN81935.1"/>
    </source>
</evidence>
<sequence length="192" mass="21276">MAWKNSSEELLFILDKVLRANLWTSSSGLETKAMYKHVCLSRKEGERTEGISTSRLDVDEENPYHLHTGLMKYHHPQHLSELKGNLLQAPPHHSEKKTDALISSLDPSFSSNSWHVNVNFRGKAFGAEQVVSGGGRRATKRRHQEQKQPSVRFPQGRGSSSVLGPTQASSHTHSLIEPPGQLEGSPASPHSD</sequence>
<organism evidence="2 3">
    <name type="scientific">Liparis tanakae</name>
    <name type="common">Tanaka's snailfish</name>
    <dbReference type="NCBI Taxonomy" id="230148"/>
    <lineage>
        <taxon>Eukaryota</taxon>
        <taxon>Metazoa</taxon>
        <taxon>Chordata</taxon>
        <taxon>Craniata</taxon>
        <taxon>Vertebrata</taxon>
        <taxon>Euteleostomi</taxon>
        <taxon>Actinopterygii</taxon>
        <taxon>Neopterygii</taxon>
        <taxon>Teleostei</taxon>
        <taxon>Neoteleostei</taxon>
        <taxon>Acanthomorphata</taxon>
        <taxon>Eupercaria</taxon>
        <taxon>Perciformes</taxon>
        <taxon>Cottioidei</taxon>
        <taxon>Cottales</taxon>
        <taxon>Liparidae</taxon>
        <taxon>Liparis</taxon>
    </lineage>
</organism>
<proteinExistence type="predicted"/>
<comment type="caution">
    <text evidence="2">The sequence shown here is derived from an EMBL/GenBank/DDBJ whole genome shotgun (WGS) entry which is preliminary data.</text>
</comment>
<reference evidence="2 3" key="1">
    <citation type="submission" date="2019-03" db="EMBL/GenBank/DDBJ databases">
        <title>First draft genome of Liparis tanakae, snailfish: a comprehensive survey of snailfish specific genes.</title>
        <authorList>
            <person name="Kim W."/>
            <person name="Song I."/>
            <person name="Jeong J.-H."/>
            <person name="Kim D."/>
            <person name="Kim S."/>
            <person name="Ryu S."/>
            <person name="Song J.Y."/>
            <person name="Lee S.K."/>
        </authorList>
    </citation>
    <scope>NUCLEOTIDE SEQUENCE [LARGE SCALE GENOMIC DNA]</scope>
    <source>
        <tissue evidence="2">Muscle</tissue>
    </source>
</reference>
<name>A0A4Z2IVE9_9TELE</name>
<keyword evidence="3" id="KW-1185">Reference proteome</keyword>
<gene>
    <name evidence="2" type="ORF">EYF80_007843</name>
</gene>
<feature type="compositionally biased region" description="Polar residues" evidence="1">
    <location>
        <begin position="157"/>
        <end position="173"/>
    </location>
</feature>
<dbReference type="EMBL" id="SRLO01000043">
    <property type="protein sequence ID" value="TNN81935.1"/>
    <property type="molecule type" value="Genomic_DNA"/>
</dbReference>
<evidence type="ECO:0000256" key="1">
    <source>
        <dbReference type="SAM" id="MobiDB-lite"/>
    </source>
</evidence>